<organism evidence="2 3">
    <name type="scientific">Colletotrichum limetticola</name>
    <dbReference type="NCBI Taxonomy" id="1209924"/>
    <lineage>
        <taxon>Eukaryota</taxon>
        <taxon>Fungi</taxon>
        <taxon>Dikarya</taxon>
        <taxon>Ascomycota</taxon>
        <taxon>Pezizomycotina</taxon>
        <taxon>Sordariomycetes</taxon>
        <taxon>Hypocreomycetidae</taxon>
        <taxon>Glomerellales</taxon>
        <taxon>Glomerellaceae</taxon>
        <taxon>Colletotrichum</taxon>
        <taxon>Colletotrichum acutatum species complex</taxon>
    </lineage>
</organism>
<dbReference type="PANTHER" id="PTHR40619">
    <property type="entry name" value="FUNGAL STAND N-TERMINAL GOODBYE DOMAIN-CONTAINING PROTEIN"/>
    <property type="match status" value="1"/>
</dbReference>
<dbReference type="EMBL" id="JARUPT010000388">
    <property type="protein sequence ID" value="KAK0372174.1"/>
    <property type="molecule type" value="Genomic_DNA"/>
</dbReference>
<gene>
    <name evidence="2" type="ORF">CLIM01_10461</name>
</gene>
<name>A0ABQ9PJE5_9PEZI</name>
<feature type="domain" description="DUF7708" evidence="1">
    <location>
        <begin position="114"/>
        <end position="230"/>
    </location>
</feature>
<protein>
    <recommendedName>
        <fullName evidence="1">DUF7708 domain-containing protein</fullName>
    </recommendedName>
</protein>
<dbReference type="PANTHER" id="PTHR40619:SF3">
    <property type="entry name" value="FUNGAL STAND N-TERMINAL GOODBYE DOMAIN-CONTAINING PROTEIN"/>
    <property type="match status" value="1"/>
</dbReference>
<dbReference type="Pfam" id="PF24809">
    <property type="entry name" value="DUF7708"/>
    <property type="match status" value="1"/>
</dbReference>
<dbReference type="InterPro" id="IPR056125">
    <property type="entry name" value="DUF7708"/>
</dbReference>
<evidence type="ECO:0000313" key="2">
    <source>
        <dbReference type="EMBL" id="KAK0372174.1"/>
    </source>
</evidence>
<dbReference type="Proteomes" id="UP001169217">
    <property type="component" value="Unassembled WGS sequence"/>
</dbReference>
<reference evidence="2" key="1">
    <citation type="submission" date="2023-04" db="EMBL/GenBank/DDBJ databases">
        <title>Colletotrichum limetticola genome sequence.</title>
        <authorList>
            <person name="Baroncelli R."/>
        </authorList>
    </citation>
    <scope>NUCLEOTIDE SEQUENCE</scope>
    <source>
        <strain evidence="2">KLA-Anderson</strain>
    </source>
</reference>
<comment type="caution">
    <text evidence="2">The sequence shown here is derived from an EMBL/GenBank/DDBJ whole genome shotgun (WGS) entry which is preliminary data.</text>
</comment>
<accession>A0ABQ9PJE5</accession>
<evidence type="ECO:0000313" key="3">
    <source>
        <dbReference type="Proteomes" id="UP001169217"/>
    </source>
</evidence>
<evidence type="ECO:0000259" key="1">
    <source>
        <dbReference type="Pfam" id="PF24809"/>
    </source>
</evidence>
<sequence>MADYVANFVEMRAGQIDRSWQLSAGDKFSEQRRRQQASTKVHERTKSFRALISTFAKHTNRNDLAMFDVERKFQWEDVKSMAAEAIEQDNARTKMRHNPFRAAGRSFQRNASNLEVLVELLPNGEFTGILCGALTFVFCAARRLDEVRSKIISCLESLPEIVEETEEYVDIYEDDPKVWRAAEDLYIGILDGVESMLQWIDKSALERAFKALLKPATFGKNVEEDTIKQKIEGNVAKFRNVVQVSLNKRVNRSLRAVIQQLASLVERTDSILKNQQVTQQPRTSYVTLDQLRASIGFNPHTVQRDMVTSMMDAQKVCPPELISHALLAKNHNKFIYWLQSQNSQILFINGRMKLSPEQEAASPLTVLSYALAQLLAGQSNHNLPLVYLCGQHNRPNDPYSGASGVLRCLTSVMAESFTPLDVDLSATWINMGFMDSIRAQQLDALCMLFRHLVLAAKNKIVYVILDGVSWLEVSRHIQGLGLIITCLRDLVASLNQQQTPSNPDAVIVKVLITNPLTSNYARRWLPKECILEMDDVR</sequence>
<proteinExistence type="predicted"/>
<keyword evidence="3" id="KW-1185">Reference proteome</keyword>